<organism evidence="5 6">
    <name type="scientific">Rhodococcus triatomae</name>
    <dbReference type="NCBI Taxonomy" id="300028"/>
    <lineage>
        <taxon>Bacteria</taxon>
        <taxon>Bacillati</taxon>
        <taxon>Actinomycetota</taxon>
        <taxon>Actinomycetes</taxon>
        <taxon>Mycobacteriales</taxon>
        <taxon>Nocardiaceae</taxon>
        <taxon>Rhodococcus</taxon>
    </lineage>
</organism>
<evidence type="ECO:0000313" key="6">
    <source>
        <dbReference type="Proteomes" id="UP000183263"/>
    </source>
</evidence>
<feature type="transmembrane region" description="Helical" evidence="4">
    <location>
        <begin position="44"/>
        <end position="66"/>
    </location>
</feature>
<dbReference type="InterPro" id="IPR032710">
    <property type="entry name" value="NTF2-like_dom_sf"/>
</dbReference>
<proteinExistence type="predicted"/>
<keyword evidence="2 4" id="KW-0472">Membrane</keyword>
<dbReference type="AlphaFoldDB" id="A0A1G8BAI6"/>
<keyword evidence="6" id="KW-1185">Reference proteome</keyword>
<evidence type="ECO:0000313" key="5">
    <source>
        <dbReference type="EMBL" id="SDH29600.1"/>
    </source>
</evidence>
<comment type="subcellular location">
    <subcellularLocation>
        <location evidence="1">Membrane</location>
    </subcellularLocation>
</comment>
<keyword evidence="4" id="KW-1133">Transmembrane helix</keyword>
<evidence type="ECO:0000256" key="4">
    <source>
        <dbReference type="SAM" id="Phobius"/>
    </source>
</evidence>
<reference evidence="5 6" key="1">
    <citation type="submission" date="2016-10" db="EMBL/GenBank/DDBJ databases">
        <authorList>
            <person name="de Groot N.N."/>
        </authorList>
    </citation>
    <scope>NUCLEOTIDE SEQUENCE [LARGE SCALE GENOMIC DNA]</scope>
    <source>
        <strain evidence="5 6">DSM 44892</strain>
    </source>
</reference>
<gene>
    <name evidence="5" type="ORF">SAMN05444695_101715</name>
</gene>
<evidence type="ECO:0000256" key="1">
    <source>
        <dbReference type="ARBA" id="ARBA00004370"/>
    </source>
</evidence>
<dbReference type="SUPFAM" id="SSF54427">
    <property type="entry name" value="NTF2-like"/>
    <property type="match status" value="1"/>
</dbReference>
<dbReference type="Gene3D" id="3.10.450.50">
    <property type="match status" value="1"/>
</dbReference>
<feature type="compositionally biased region" description="Low complexity" evidence="3">
    <location>
        <begin position="1"/>
        <end position="13"/>
    </location>
</feature>
<accession>A0A1G8BAI6</accession>
<protein>
    <submittedName>
        <fullName evidence="5">Mce-associated membrane protein</fullName>
    </submittedName>
</protein>
<sequence>MTGTGNTETGNTEPAKTETGTPTMTGPAADVDPAPAPPVASRGVLLRVAVAAVIGVLVVTIGWMLYLQRQDNLVEQARTDATDAAAAQAVAMLAYEFGNVDEQLAEAADGLTGSFREDYRTLVEEAIAPGAKEKKLTVQVTVQAKSVVEADADSATVLLYLNQVTTSAEAPDARTVGSRITMDLEKVDGTWLTSRLTPV</sequence>
<dbReference type="Proteomes" id="UP000183263">
    <property type="component" value="Unassembled WGS sequence"/>
</dbReference>
<feature type="region of interest" description="Disordered" evidence="3">
    <location>
        <begin position="1"/>
        <end position="35"/>
    </location>
</feature>
<dbReference type="EMBL" id="FNDN01000001">
    <property type="protein sequence ID" value="SDH29600.1"/>
    <property type="molecule type" value="Genomic_DNA"/>
</dbReference>
<evidence type="ECO:0000256" key="3">
    <source>
        <dbReference type="SAM" id="MobiDB-lite"/>
    </source>
</evidence>
<keyword evidence="4" id="KW-0812">Transmembrane</keyword>
<evidence type="ECO:0000256" key="2">
    <source>
        <dbReference type="ARBA" id="ARBA00023136"/>
    </source>
</evidence>
<dbReference type="GO" id="GO:0016020">
    <property type="term" value="C:membrane"/>
    <property type="evidence" value="ECO:0007669"/>
    <property type="project" value="UniProtKB-SubCell"/>
</dbReference>
<dbReference type="PANTHER" id="PTHR37042:SF4">
    <property type="entry name" value="OUTER MEMBRANE PROTEIN RV1973"/>
    <property type="match status" value="1"/>
</dbReference>
<dbReference type="PANTHER" id="PTHR37042">
    <property type="entry name" value="OUTER MEMBRANE PROTEIN RV1973"/>
    <property type="match status" value="1"/>
</dbReference>
<name>A0A1G8BAI6_9NOCA</name>